<dbReference type="EMBL" id="JACHOV010000010">
    <property type="protein sequence ID" value="MBB4642333.1"/>
    <property type="molecule type" value="Genomic_DNA"/>
</dbReference>
<comment type="caution">
    <text evidence="1">The sequence shown here is derived from an EMBL/GenBank/DDBJ whole genome shotgun (WGS) entry which is preliminary data.</text>
</comment>
<dbReference type="RefSeq" id="WP_184476325.1">
    <property type="nucleotide sequence ID" value="NZ_JACHOV010000010.1"/>
</dbReference>
<organism evidence="1 2">
    <name type="scientific">Rhizorhapis suberifaciens</name>
    <name type="common">corky root of lettuce</name>
    <dbReference type="NCBI Taxonomy" id="13656"/>
    <lineage>
        <taxon>Bacteria</taxon>
        <taxon>Pseudomonadati</taxon>
        <taxon>Pseudomonadota</taxon>
        <taxon>Alphaproteobacteria</taxon>
        <taxon>Sphingomonadales</taxon>
        <taxon>Sphingomonadaceae</taxon>
        <taxon>Rhizorhapis</taxon>
    </lineage>
</organism>
<gene>
    <name evidence="1" type="ORF">HNQ99_002658</name>
</gene>
<name>A0A840HWJ5_9SPHN</name>
<protein>
    <submittedName>
        <fullName evidence="1">Uncharacterized protein</fullName>
    </submittedName>
</protein>
<dbReference type="Proteomes" id="UP000575068">
    <property type="component" value="Unassembled WGS sequence"/>
</dbReference>
<evidence type="ECO:0000313" key="2">
    <source>
        <dbReference type="Proteomes" id="UP000575068"/>
    </source>
</evidence>
<proteinExistence type="predicted"/>
<reference evidence="1 2" key="1">
    <citation type="submission" date="2020-08" db="EMBL/GenBank/DDBJ databases">
        <title>Genomic Encyclopedia of Type Strains, Phase IV (KMG-IV): sequencing the most valuable type-strain genomes for metagenomic binning, comparative biology and taxonomic classification.</title>
        <authorList>
            <person name="Goeker M."/>
        </authorList>
    </citation>
    <scope>NUCLEOTIDE SEQUENCE [LARGE SCALE GENOMIC DNA]</scope>
    <source>
        <strain evidence="1 2">DSM 7465</strain>
    </source>
</reference>
<keyword evidence="2" id="KW-1185">Reference proteome</keyword>
<evidence type="ECO:0000313" key="1">
    <source>
        <dbReference type="EMBL" id="MBB4642333.1"/>
    </source>
</evidence>
<accession>A0A840HWJ5</accession>
<dbReference type="AlphaFoldDB" id="A0A840HWJ5"/>
<sequence length="75" mass="8347">MDTWHTCETTHCRAGWVVTLAGEKGKALETRFNTELAAMLIYRESGAPINPCRFYDGNEAALEDMRKLAEAEAAL</sequence>